<evidence type="ECO:0000313" key="2">
    <source>
        <dbReference type="Proteomes" id="UP000318585"/>
    </source>
</evidence>
<dbReference type="AlphaFoldDB" id="A0A553CLN6"/>
<comment type="caution">
    <text evidence="1">The sequence shown here is derived from an EMBL/GenBank/DDBJ whole genome shotgun (WGS) entry which is preliminary data.</text>
</comment>
<dbReference type="EMBL" id="VJZR01000005">
    <property type="protein sequence ID" value="TRX21357.1"/>
    <property type="molecule type" value="Genomic_DNA"/>
</dbReference>
<organism evidence="1 2">
    <name type="scientific">Flavobacterium franklandianum</name>
    <dbReference type="NCBI Taxonomy" id="2594430"/>
    <lineage>
        <taxon>Bacteria</taxon>
        <taxon>Pseudomonadati</taxon>
        <taxon>Bacteroidota</taxon>
        <taxon>Flavobacteriia</taxon>
        <taxon>Flavobacteriales</taxon>
        <taxon>Flavobacteriaceae</taxon>
        <taxon>Flavobacterium</taxon>
    </lineage>
</organism>
<sequence length="82" mass="9214">MGILKSHCSCCSLYSRLTKTRTKKPCFSKPGDAASIRAIETIPKEKRILIDNSYTEISGTFAAIYQDYKEDIIHALEEGLEN</sequence>
<proteinExistence type="predicted"/>
<reference evidence="1 2" key="1">
    <citation type="submission" date="2019-07" db="EMBL/GenBank/DDBJ databases">
        <title>Novel species of Flavobacterium.</title>
        <authorList>
            <person name="Liu Q."/>
            <person name="Xin Y.-H."/>
        </authorList>
    </citation>
    <scope>NUCLEOTIDE SEQUENCE [LARGE SCALE GENOMIC DNA]</scope>
    <source>
        <strain evidence="1 2">LB3P56</strain>
    </source>
</reference>
<name>A0A553CLN6_9FLAO</name>
<gene>
    <name evidence="1" type="ORF">FNW17_08365</name>
</gene>
<dbReference type="Proteomes" id="UP000318585">
    <property type="component" value="Unassembled WGS sequence"/>
</dbReference>
<accession>A0A553CLN6</accession>
<keyword evidence="2" id="KW-1185">Reference proteome</keyword>
<evidence type="ECO:0000313" key="1">
    <source>
        <dbReference type="EMBL" id="TRX21357.1"/>
    </source>
</evidence>
<protein>
    <submittedName>
        <fullName evidence="1">Uncharacterized protein</fullName>
    </submittedName>
</protein>